<dbReference type="Proteomes" id="UP000494216">
    <property type="component" value="Unassembled WGS sequence"/>
</dbReference>
<comment type="caution">
    <text evidence="2">The sequence shown here is derived from an EMBL/GenBank/DDBJ whole genome shotgun (WGS) entry which is preliminary data.</text>
</comment>
<reference evidence="2 3" key="1">
    <citation type="submission" date="2020-02" db="EMBL/GenBank/DDBJ databases">
        <authorList>
            <person name="Hogendoorn C."/>
        </authorList>
    </citation>
    <scope>NUCLEOTIDE SEQUENCE [LARGE SCALE GENOMIC DNA]</scope>
    <source>
        <strain evidence="2">METHB21</strain>
    </source>
</reference>
<dbReference type="Gene3D" id="1.50.10.140">
    <property type="match status" value="1"/>
</dbReference>
<dbReference type="EMBL" id="CADCXN010000128">
    <property type="protein sequence ID" value="CAA9893017.1"/>
    <property type="molecule type" value="Genomic_DNA"/>
</dbReference>
<evidence type="ECO:0000259" key="1">
    <source>
        <dbReference type="Pfam" id="PF10091"/>
    </source>
</evidence>
<dbReference type="AlphaFoldDB" id="A0A8S0YB24"/>
<keyword evidence="3" id="KW-1185">Reference proteome</keyword>
<dbReference type="InterPro" id="IPR019282">
    <property type="entry name" value="Glycoamylase-like_cons_dom"/>
</dbReference>
<organism evidence="2 3">
    <name type="scientific">Candidatus Methylobacter favarea</name>
    <dbReference type="NCBI Taxonomy" id="2707345"/>
    <lineage>
        <taxon>Bacteria</taxon>
        <taxon>Pseudomonadati</taxon>
        <taxon>Pseudomonadota</taxon>
        <taxon>Gammaproteobacteria</taxon>
        <taxon>Methylococcales</taxon>
        <taxon>Methylococcaceae</taxon>
        <taxon>Methylobacter</taxon>
    </lineage>
</organism>
<dbReference type="RefSeq" id="WP_174627716.1">
    <property type="nucleotide sequence ID" value="NZ_CADCXN010000128.1"/>
</dbReference>
<dbReference type="InterPro" id="IPR016883">
    <property type="entry name" value="UCP028431"/>
</dbReference>
<evidence type="ECO:0000313" key="3">
    <source>
        <dbReference type="Proteomes" id="UP000494216"/>
    </source>
</evidence>
<feature type="domain" description="Glycoamylase-like" evidence="1">
    <location>
        <begin position="119"/>
        <end position="354"/>
    </location>
</feature>
<dbReference type="PIRSF" id="PIRSF028431">
    <property type="entry name" value="UCP028431"/>
    <property type="match status" value="1"/>
</dbReference>
<accession>A0A8S0YB24</accession>
<gene>
    <name evidence="2" type="ORF">METHB2_930001</name>
</gene>
<proteinExistence type="predicted"/>
<name>A0A8S0YB24_9GAMM</name>
<protein>
    <recommendedName>
        <fullName evidence="1">Glycoamylase-like domain-containing protein</fullName>
    </recommendedName>
</protein>
<evidence type="ECO:0000313" key="2">
    <source>
        <dbReference type="EMBL" id="CAA9893017.1"/>
    </source>
</evidence>
<dbReference type="Pfam" id="PF10091">
    <property type="entry name" value="Glycoamylase"/>
    <property type="match status" value="1"/>
</dbReference>
<sequence>MLGREAHKSFRKNSNSPQFFWESRQGKEQDATGYKGFFYHFLDMKTGRRVWKSELSSIDTAFFLAGALAAVQYFNRHTKEEESIRMLGYALYRRADWKWMLNGGKRVTMGWKPESGFLKYRWEGYSEGLILYALALGSPTFPLPAESYQAWLKTYKWKKLYGIEFLYAGPLFIHQLSHVWIDFRGIQDEFMREKGIDYFENSRRASYIQQQYAIRNPKKFKGYEKNCWGITASDGPGPATQKIGGKIVKFYDYTARKIPNGPDDGTLAPWAAIASLPFAPEIVLPALDHFNRNYPDMTSKYGFKCSFNPTFESGNQDTRGWVSKGYYGLDQGPIVLMIENYRTGFFWQLLRDCPYMATGLRRAGFTGGWL</sequence>